<organism evidence="9 10">
    <name type="scientific">Maritimibacter harenae</name>
    <dbReference type="NCBI Taxonomy" id="2606218"/>
    <lineage>
        <taxon>Bacteria</taxon>
        <taxon>Pseudomonadati</taxon>
        <taxon>Pseudomonadota</taxon>
        <taxon>Alphaproteobacteria</taxon>
        <taxon>Rhodobacterales</taxon>
        <taxon>Roseobacteraceae</taxon>
        <taxon>Maritimibacter</taxon>
    </lineage>
</organism>
<dbReference type="GO" id="GO:0016627">
    <property type="term" value="F:oxidoreductase activity, acting on the CH-CH group of donors"/>
    <property type="evidence" value="ECO:0007669"/>
    <property type="project" value="InterPro"/>
</dbReference>
<proteinExistence type="inferred from homology"/>
<evidence type="ECO:0000259" key="7">
    <source>
        <dbReference type="Pfam" id="PF02770"/>
    </source>
</evidence>
<dbReference type="InterPro" id="IPR009075">
    <property type="entry name" value="AcylCo_DH/oxidase_C"/>
</dbReference>
<keyword evidence="10" id="KW-1185">Reference proteome</keyword>
<keyword evidence="5" id="KW-0560">Oxidoreductase</keyword>
<evidence type="ECO:0000256" key="1">
    <source>
        <dbReference type="ARBA" id="ARBA00001974"/>
    </source>
</evidence>
<protein>
    <submittedName>
        <fullName evidence="9">Acyl-CoA dehydrogenase</fullName>
    </submittedName>
</protein>
<dbReference type="InterPro" id="IPR046373">
    <property type="entry name" value="Acyl-CoA_Oxase/DH_mid-dom_sf"/>
</dbReference>
<feature type="domain" description="Acyl-CoA dehydrogenase/oxidase N-terminal" evidence="8">
    <location>
        <begin position="32"/>
        <end position="151"/>
    </location>
</feature>
<sequence>MKPFAAPIEDIFFILNHVVDAGRVEDYDPEMSREIAQHFASFAEDVIAPTDEIGDRVGAKLVDGRVVLPPEFHDMFAQYVEGGWPGLMLPEEFGGMGVDGVTGGVVHEILMGANHAFQMLVSLAVGHNRVFQHFGTEEQKAKYLPRLASGDYLATMALTEPGAGSDLGRIRTRAVQDGDTWRITGEKIFISGGDQDLSKGVLHMVLARTGDMDSGVKGLSLFACTSDRDDGSRNAVKVTRIEEKMGLHAQPTCQLAFDGAEAELIGTEGQGLRAMFEVMNHARVDVALQGVAHSARAYDIASSYAAERVQGKGPDGPVTIDQHGDVRRMLDEIDAIAMGARAMTHLALVTLESGDNPWLLELLTHVIKWYASEQGLRAAETGMQVLGGYGYLQEYRIEQTYRDLRIAAIYEGASGIHAMGLAGRLLRLENGAAMDAFVDFVSGIDGGPALETAFKAWQGARAHLETGVDPGQIATPFIRLTSRVLEQAMWAKMAANADNHPDPARIRRVAALVARQAARCDADLAEMTAA</sequence>
<dbReference type="Gene3D" id="1.20.140.10">
    <property type="entry name" value="Butyryl-CoA Dehydrogenase, subunit A, domain 3"/>
    <property type="match status" value="1"/>
</dbReference>
<dbReference type="InterPro" id="IPR036250">
    <property type="entry name" value="AcylCo_DH-like_C"/>
</dbReference>
<evidence type="ECO:0000256" key="5">
    <source>
        <dbReference type="RuleBase" id="RU362125"/>
    </source>
</evidence>
<dbReference type="RefSeq" id="WP_161350626.1">
    <property type="nucleotide sequence ID" value="NZ_WTUX01000010.1"/>
</dbReference>
<dbReference type="SUPFAM" id="SSF47203">
    <property type="entry name" value="Acyl-CoA dehydrogenase C-terminal domain-like"/>
    <property type="match status" value="1"/>
</dbReference>
<dbReference type="Pfam" id="PF00441">
    <property type="entry name" value="Acyl-CoA_dh_1"/>
    <property type="match status" value="1"/>
</dbReference>
<comment type="caution">
    <text evidence="9">The sequence shown here is derived from an EMBL/GenBank/DDBJ whole genome shotgun (WGS) entry which is preliminary data.</text>
</comment>
<dbReference type="Gene3D" id="2.40.110.10">
    <property type="entry name" value="Butyryl-CoA Dehydrogenase, subunit A, domain 2"/>
    <property type="match status" value="1"/>
</dbReference>
<dbReference type="Gene3D" id="1.10.540.10">
    <property type="entry name" value="Acyl-CoA dehydrogenase/oxidase, N-terminal domain"/>
    <property type="match status" value="1"/>
</dbReference>
<comment type="cofactor">
    <cofactor evidence="1 5">
        <name>FAD</name>
        <dbReference type="ChEBI" id="CHEBI:57692"/>
    </cofactor>
</comment>
<evidence type="ECO:0000259" key="6">
    <source>
        <dbReference type="Pfam" id="PF00441"/>
    </source>
</evidence>
<dbReference type="PANTHER" id="PTHR42803:SF1">
    <property type="entry name" value="BROAD-SPECIFICITY LINEAR ACYL-COA DEHYDROGENASE FADE5"/>
    <property type="match status" value="1"/>
</dbReference>
<dbReference type="InterPro" id="IPR013786">
    <property type="entry name" value="AcylCoA_DH/ox_N"/>
</dbReference>
<evidence type="ECO:0000259" key="8">
    <source>
        <dbReference type="Pfam" id="PF02771"/>
    </source>
</evidence>
<dbReference type="Proteomes" id="UP000467322">
    <property type="component" value="Unassembled WGS sequence"/>
</dbReference>
<dbReference type="GO" id="GO:0050660">
    <property type="term" value="F:flavin adenine dinucleotide binding"/>
    <property type="evidence" value="ECO:0007669"/>
    <property type="project" value="InterPro"/>
</dbReference>
<dbReference type="InterPro" id="IPR052166">
    <property type="entry name" value="Diverse_Acyl-CoA_DH"/>
</dbReference>
<evidence type="ECO:0000313" key="9">
    <source>
        <dbReference type="EMBL" id="MZR12509.1"/>
    </source>
</evidence>
<comment type="similarity">
    <text evidence="2 5">Belongs to the acyl-CoA dehydrogenase family.</text>
</comment>
<evidence type="ECO:0000256" key="4">
    <source>
        <dbReference type="ARBA" id="ARBA00022827"/>
    </source>
</evidence>
<dbReference type="EMBL" id="WTUX01000010">
    <property type="protein sequence ID" value="MZR12509.1"/>
    <property type="molecule type" value="Genomic_DNA"/>
</dbReference>
<evidence type="ECO:0000256" key="3">
    <source>
        <dbReference type="ARBA" id="ARBA00022630"/>
    </source>
</evidence>
<keyword evidence="4 5" id="KW-0274">FAD</keyword>
<evidence type="ECO:0000256" key="2">
    <source>
        <dbReference type="ARBA" id="ARBA00009347"/>
    </source>
</evidence>
<dbReference type="SUPFAM" id="SSF56645">
    <property type="entry name" value="Acyl-CoA dehydrogenase NM domain-like"/>
    <property type="match status" value="1"/>
</dbReference>
<accession>A0A845M0E6</accession>
<dbReference type="Pfam" id="PF02771">
    <property type="entry name" value="Acyl-CoA_dh_N"/>
    <property type="match status" value="1"/>
</dbReference>
<dbReference type="PANTHER" id="PTHR42803">
    <property type="entry name" value="ACYL-COA DEHYDROGENASE"/>
    <property type="match status" value="1"/>
</dbReference>
<reference evidence="9 10" key="1">
    <citation type="submission" date="2019-12" db="EMBL/GenBank/DDBJ databases">
        <title>Maritimibacter sp. nov. sp. isolated from sea sand.</title>
        <authorList>
            <person name="Kim J."/>
            <person name="Jeong S.E."/>
            <person name="Jung H.S."/>
            <person name="Jeon C.O."/>
        </authorList>
    </citation>
    <scope>NUCLEOTIDE SEQUENCE [LARGE SCALE GENOMIC DNA]</scope>
    <source>
        <strain evidence="9 10">DP07</strain>
    </source>
</reference>
<dbReference type="InterPro" id="IPR037069">
    <property type="entry name" value="AcylCoA_DH/ox_N_sf"/>
</dbReference>
<gene>
    <name evidence="9" type="ORF">GQE99_05695</name>
</gene>
<dbReference type="Pfam" id="PF02770">
    <property type="entry name" value="Acyl-CoA_dh_M"/>
    <property type="match status" value="1"/>
</dbReference>
<feature type="domain" description="Acyl-CoA dehydrogenase/oxidase C-terminal" evidence="6">
    <location>
        <begin position="269"/>
        <end position="425"/>
    </location>
</feature>
<feature type="domain" description="Acyl-CoA oxidase/dehydrogenase middle" evidence="7">
    <location>
        <begin position="156"/>
        <end position="258"/>
    </location>
</feature>
<dbReference type="InterPro" id="IPR009100">
    <property type="entry name" value="AcylCoA_DH/oxidase_NM_dom_sf"/>
</dbReference>
<evidence type="ECO:0000313" key="10">
    <source>
        <dbReference type="Proteomes" id="UP000467322"/>
    </source>
</evidence>
<name>A0A845M0E6_9RHOB</name>
<dbReference type="AlphaFoldDB" id="A0A845M0E6"/>
<dbReference type="InterPro" id="IPR006091">
    <property type="entry name" value="Acyl-CoA_Oxase/DH_mid-dom"/>
</dbReference>
<keyword evidence="3 5" id="KW-0285">Flavoprotein</keyword>